<dbReference type="eggNOG" id="ENOG502RYD6">
    <property type="taxonomic scope" value="Eukaryota"/>
</dbReference>
<protein>
    <submittedName>
        <fullName evidence="2">Uncharacterized protein</fullName>
    </submittedName>
</protein>
<dbReference type="SUPFAM" id="SSF48403">
    <property type="entry name" value="Ankyrin repeat"/>
    <property type="match status" value="1"/>
</dbReference>
<organism evidence="2 3">
    <name type="scientific">Bathycoccus prasinos</name>
    <dbReference type="NCBI Taxonomy" id="41875"/>
    <lineage>
        <taxon>Eukaryota</taxon>
        <taxon>Viridiplantae</taxon>
        <taxon>Chlorophyta</taxon>
        <taxon>Mamiellophyceae</taxon>
        <taxon>Mamiellales</taxon>
        <taxon>Bathycoccaceae</taxon>
        <taxon>Bathycoccus</taxon>
    </lineage>
</organism>
<dbReference type="InterPro" id="IPR036770">
    <property type="entry name" value="Ankyrin_rpt-contain_sf"/>
</dbReference>
<dbReference type="AlphaFoldDB" id="K8EN67"/>
<feature type="region of interest" description="Disordered" evidence="1">
    <location>
        <begin position="1"/>
        <end position="29"/>
    </location>
</feature>
<accession>K8EN67</accession>
<dbReference type="GeneID" id="19011688"/>
<dbReference type="KEGG" id="bpg:Bathy14g01020"/>
<dbReference type="EMBL" id="FO082265">
    <property type="protein sequence ID" value="CCO19687.1"/>
    <property type="molecule type" value="Genomic_DNA"/>
</dbReference>
<name>K8EN67_9CHLO</name>
<feature type="compositionally biased region" description="Basic and acidic residues" evidence="1">
    <location>
        <begin position="1"/>
        <end position="10"/>
    </location>
</feature>
<dbReference type="PANTHER" id="PTHR46586">
    <property type="entry name" value="ANKYRIN REPEAT-CONTAINING PROTEIN"/>
    <property type="match status" value="1"/>
</dbReference>
<evidence type="ECO:0000313" key="2">
    <source>
        <dbReference type="EMBL" id="CCO19687.1"/>
    </source>
</evidence>
<dbReference type="RefSeq" id="XP_007509230.1">
    <property type="nucleotide sequence ID" value="XM_007509168.1"/>
</dbReference>
<keyword evidence="3" id="KW-1185">Reference proteome</keyword>
<dbReference type="OrthoDB" id="194358at2759"/>
<dbReference type="Gene3D" id="1.25.40.20">
    <property type="entry name" value="Ankyrin repeat-containing domain"/>
    <property type="match status" value="1"/>
</dbReference>
<proteinExistence type="predicted"/>
<dbReference type="Pfam" id="PF12796">
    <property type="entry name" value="Ank_2"/>
    <property type="match status" value="1"/>
</dbReference>
<sequence length="329" mass="37703">MVIDYSKWDQLKYSSSSSSEEEDEGEKEAEITLENLSISSSSSSSSSSSPIWTGLVLHHKDVFVSHVLPKLNEIDRCFFSEVNRESRGVLEYAGVKVSKLCWNVYECSSISTLEWAWNNMPWGEKFEDGTVRDQAGFCEQVAATNKLEFLEWAREVKHCEWDERTIDEAAFKGNLEMLQYCFSNGCPCDGKKSYIRAALEGHLDCVRFLFDKVEPSRETEKEAAMQAAGLGHTDIVKYFVEERKISDEGKFTCVGGAAAYGRLDCLKYLLGEEAKAPLNFWHYIAYARYCEHPDCENYLLEKGCPEPTDEEYAWFIEQENRLREEITRS</sequence>
<reference evidence="2 3" key="1">
    <citation type="submission" date="2011-10" db="EMBL/GenBank/DDBJ databases">
        <authorList>
            <person name="Genoscope - CEA"/>
        </authorList>
    </citation>
    <scope>NUCLEOTIDE SEQUENCE [LARGE SCALE GENOMIC DNA]</scope>
    <source>
        <strain evidence="2 3">RCC 1105</strain>
    </source>
</reference>
<evidence type="ECO:0000256" key="1">
    <source>
        <dbReference type="SAM" id="MobiDB-lite"/>
    </source>
</evidence>
<dbReference type="InterPro" id="IPR002110">
    <property type="entry name" value="Ankyrin_rpt"/>
</dbReference>
<evidence type="ECO:0000313" key="3">
    <source>
        <dbReference type="Proteomes" id="UP000198341"/>
    </source>
</evidence>
<dbReference type="PANTHER" id="PTHR46586:SF3">
    <property type="entry name" value="ANKYRIN REPEAT-CONTAINING PROTEIN"/>
    <property type="match status" value="1"/>
</dbReference>
<dbReference type="Proteomes" id="UP000198341">
    <property type="component" value="Chromosome 14"/>
</dbReference>
<dbReference type="InterPro" id="IPR052050">
    <property type="entry name" value="SecEffector_AnkRepeat"/>
</dbReference>
<gene>
    <name evidence="2" type="ordered locus">Bathy14g01020</name>
</gene>